<keyword evidence="2" id="KW-0238">DNA-binding</keyword>
<accession>A0AA44FAZ2</accession>
<dbReference type="InterPro" id="IPR036390">
    <property type="entry name" value="WH_DNA-bd_sf"/>
</dbReference>
<keyword evidence="1" id="KW-0805">Transcription regulation</keyword>
<dbReference type="PANTHER" id="PTHR43537:SF49">
    <property type="entry name" value="TRANSCRIPTIONAL REGULATORY PROTEIN"/>
    <property type="match status" value="1"/>
</dbReference>
<evidence type="ECO:0000256" key="1">
    <source>
        <dbReference type="ARBA" id="ARBA00023015"/>
    </source>
</evidence>
<organism evidence="5 6">
    <name type="scientific">Agrobacterium tumefaciens</name>
    <dbReference type="NCBI Taxonomy" id="358"/>
    <lineage>
        <taxon>Bacteria</taxon>
        <taxon>Pseudomonadati</taxon>
        <taxon>Pseudomonadota</taxon>
        <taxon>Alphaproteobacteria</taxon>
        <taxon>Hyphomicrobiales</taxon>
        <taxon>Rhizobiaceae</taxon>
        <taxon>Rhizobium/Agrobacterium group</taxon>
        <taxon>Agrobacterium</taxon>
        <taxon>Agrobacterium tumefaciens complex</taxon>
    </lineage>
</organism>
<dbReference type="Proteomes" id="UP000702952">
    <property type="component" value="Unassembled WGS sequence"/>
</dbReference>
<name>A0AA44FAZ2_AGRTU</name>
<dbReference type="RefSeq" id="WP_174021560.1">
    <property type="nucleotide sequence ID" value="NZ_JAAMAW010000022.1"/>
</dbReference>
<evidence type="ECO:0000259" key="4">
    <source>
        <dbReference type="PROSITE" id="PS50949"/>
    </source>
</evidence>
<reference evidence="5" key="1">
    <citation type="journal article" date="2020" name="Science">
        <title>Unexpected conservation and global transmission of agrobacterial virulence plasmids.</title>
        <authorList>
            <person name="Weisberg A.J."/>
            <person name="Davis E.W. 2nd"/>
            <person name="Tabima J."/>
            <person name="Belcher M.S."/>
            <person name="Miller M."/>
            <person name="Kuo C.H."/>
            <person name="Loper J.E."/>
            <person name="Grunwald N.J."/>
            <person name="Putnam M.L."/>
            <person name="Chang J.H."/>
        </authorList>
    </citation>
    <scope>NUCLEOTIDE SEQUENCE</scope>
    <source>
        <strain evidence="5">17-1853-1a</strain>
    </source>
</reference>
<proteinExistence type="predicted"/>
<dbReference type="SUPFAM" id="SSF46785">
    <property type="entry name" value="Winged helix' DNA-binding domain"/>
    <property type="match status" value="1"/>
</dbReference>
<dbReference type="GO" id="GO:0003677">
    <property type="term" value="F:DNA binding"/>
    <property type="evidence" value="ECO:0007669"/>
    <property type="project" value="UniProtKB-KW"/>
</dbReference>
<dbReference type="InterPro" id="IPR000524">
    <property type="entry name" value="Tscrpt_reg_HTH_GntR"/>
</dbReference>
<evidence type="ECO:0000313" key="5">
    <source>
        <dbReference type="EMBL" id="NTC32060.1"/>
    </source>
</evidence>
<dbReference type="AlphaFoldDB" id="A0AA44FAZ2"/>
<dbReference type="PANTHER" id="PTHR43537">
    <property type="entry name" value="TRANSCRIPTIONAL REGULATOR, GNTR FAMILY"/>
    <property type="match status" value="1"/>
</dbReference>
<evidence type="ECO:0000256" key="2">
    <source>
        <dbReference type="ARBA" id="ARBA00023125"/>
    </source>
</evidence>
<dbReference type="GO" id="GO:0003700">
    <property type="term" value="F:DNA-binding transcription factor activity"/>
    <property type="evidence" value="ECO:0007669"/>
    <property type="project" value="InterPro"/>
</dbReference>
<keyword evidence="3" id="KW-0804">Transcription</keyword>
<dbReference type="Pfam" id="PF00392">
    <property type="entry name" value="GntR"/>
    <property type="match status" value="1"/>
</dbReference>
<sequence>MDTMSLPDHIHNELKTLILSHKLSPGASLKIDALSERFQASTIPVREALARLCAQNLVIQEEKVGYKVRPVTPIVVEDDYRTLAAILQIGISDVALKLSETRGTLLQTTLDSIAVSGTADDLDHFLFGQLSSRRLAELGNFCLAHSRYFLALDFELRGENATRLFIRRRKRIAAALLAGRVASAQKLVLQERDWRIENIPGVIKEMLFRQLSV</sequence>
<protein>
    <submittedName>
        <fullName evidence="5">GntR family transcriptional regulator</fullName>
    </submittedName>
</protein>
<evidence type="ECO:0000313" key="6">
    <source>
        <dbReference type="Proteomes" id="UP000702952"/>
    </source>
</evidence>
<dbReference type="EMBL" id="JAAMAY010000043">
    <property type="protein sequence ID" value="NTC32060.1"/>
    <property type="molecule type" value="Genomic_DNA"/>
</dbReference>
<evidence type="ECO:0000256" key="3">
    <source>
        <dbReference type="ARBA" id="ARBA00023163"/>
    </source>
</evidence>
<dbReference type="InterPro" id="IPR036388">
    <property type="entry name" value="WH-like_DNA-bd_sf"/>
</dbReference>
<dbReference type="SMART" id="SM00345">
    <property type="entry name" value="HTH_GNTR"/>
    <property type="match status" value="1"/>
</dbReference>
<comment type="caution">
    <text evidence="5">The sequence shown here is derived from an EMBL/GenBank/DDBJ whole genome shotgun (WGS) entry which is preliminary data.</text>
</comment>
<gene>
    <name evidence="5" type="ORF">G6M46_28370</name>
</gene>
<dbReference type="PROSITE" id="PS50949">
    <property type="entry name" value="HTH_GNTR"/>
    <property type="match status" value="1"/>
</dbReference>
<dbReference type="Gene3D" id="1.10.10.10">
    <property type="entry name" value="Winged helix-like DNA-binding domain superfamily/Winged helix DNA-binding domain"/>
    <property type="match status" value="1"/>
</dbReference>
<feature type="domain" description="HTH gntR-type" evidence="4">
    <location>
        <begin position="4"/>
        <end position="71"/>
    </location>
</feature>